<keyword evidence="4" id="KW-0862">Zinc</keyword>
<gene>
    <name evidence="6" type="ORF">FYJ73_09805</name>
</gene>
<dbReference type="PANTHER" id="PTHR46233">
    <property type="entry name" value="HYDROXYACYLGLUTATHIONE HYDROLASE GLOC"/>
    <property type="match status" value="1"/>
</dbReference>
<proteinExistence type="predicted"/>
<evidence type="ECO:0000256" key="4">
    <source>
        <dbReference type="ARBA" id="ARBA00022833"/>
    </source>
</evidence>
<dbReference type="EMBL" id="VUNG01000025">
    <property type="protein sequence ID" value="MST84958.1"/>
    <property type="molecule type" value="Genomic_DNA"/>
</dbReference>
<sequence length="215" mass="24013">MMNIERFVCNDIRENCYVVSDSSKECVIVDCGAYYEAEKQALKKYIDDNTLTPTHLIATHGHVDHHLGDRFVYDTWGLKPEVPVSDEAFMQQLPEQAVAIMGLQLSQADFAPVGRYLAANDTISFGDHTFTIIETPGHSPGSVFFYCEEENVAFSGDTLFKGSIGRTDFQGGSMFMIIQSLRHISQLPDATQILPGHGEMTTIGYEETTNPYLDR</sequence>
<evidence type="ECO:0000259" key="5">
    <source>
        <dbReference type="SMART" id="SM00849"/>
    </source>
</evidence>
<dbReference type="Pfam" id="PF00753">
    <property type="entry name" value="Lactamase_B"/>
    <property type="match status" value="1"/>
</dbReference>
<dbReference type="GO" id="GO:0046872">
    <property type="term" value="F:metal ion binding"/>
    <property type="evidence" value="ECO:0007669"/>
    <property type="project" value="UniProtKB-KW"/>
</dbReference>
<feature type="domain" description="Metallo-beta-lactamase" evidence="5">
    <location>
        <begin position="13"/>
        <end position="197"/>
    </location>
</feature>
<organism evidence="6 7">
    <name type="scientific">Hallella mizrahii</name>
    <dbReference type="NCBI Taxonomy" id="2606637"/>
    <lineage>
        <taxon>Bacteria</taxon>
        <taxon>Pseudomonadati</taxon>
        <taxon>Bacteroidota</taxon>
        <taxon>Bacteroidia</taxon>
        <taxon>Bacteroidales</taxon>
        <taxon>Prevotellaceae</taxon>
        <taxon>Hallella</taxon>
    </lineage>
</organism>
<comment type="caution">
    <text evidence="6">The sequence shown here is derived from an EMBL/GenBank/DDBJ whole genome shotgun (WGS) entry which is preliminary data.</text>
</comment>
<keyword evidence="2" id="KW-0479">Metal-binding</keyword>
<comment type="cofactor">
    <cofactor evidence="1">
        <name>Zn(2+)</name>
        <dbReference type="ChEBI" id="CHEBI:29105"/>
    </cofactor>
</comment>
<dbReference type="InterPro" id="IPR001279">
    <property type="entry name" value="Metallo-B-lactamas"/>
</dbReference>
<dbReference type="InterPro" id="IPR036866">
    <property type="entry name" value="RibonucZ/Hydroxyglut_hydro"/>
</dbReference>
<dbReference type="InterPro" id="IPR051453">
    <property type="entry name" value="MBL_Glyoxalase_II"/>
</dbReference>
<evidence type="ECO:0000256" key="1">
    <source>
        <dbReference type="ARBA" id="ARBA00001947"/>
    </source>
</evidence>
<dbReference type="CDD" id="cd06262">
    <property type="entry name" value="metallo-hydrolase-like_MBL-fold"/>
    <property type="match status" value="1"/>
</dbReference>
<protein>
    <submittedName>
        <fullName evidence="6">MBL fold metallo-hydrolase</fullName>
    </submittedName>
</protein>
<evidence type="ECO:0000256" key="2">
    <source>
        <dbReference type="ARBA" id="ARBA00022723"/>
    </source>
</evidence>
<accession>A0A7K0KGF1</accession>
<dbReference type="SUPFAM" id="SSF56281">
    <property type="entry name" value="Metallo-hydrolase/oxidoreductase"/>
    <property type="match status" value="1"/>
</dbReference>
<dbReference type="RefSeq" id="WP_154534547.1">
    <property type="nucleotide sequence ID" value="NZ_VUNG01000025.1"/>
</dbReference>
<dbReference type="SMART" id="SM00849">
    <property type="entry name" value="Lactamase_B"/>
    <property type="match status" value="1"/>
</dbReference>
<keyword evidence="7" id="KW-1185">Reference proteome</keyword>
<name>A0A7K0KGF1_9BACT</name>
<keyword evidence="3 6" id="KW-0378">Hydrolase</keyword>
<dbReference type="PANTHER" id="PTHR46233:SF3">
    <property type="entry name" value="HYDROXYACYLGLUTATHIONE HYDROLASE GLOC"/>
    <property type="match status" value="1"/>
</dbReference>
<reference evidence="6 7" key="1">
    <citation type="submission" date="2019-08" db="EMBL/GenBank/DDBJ databases">
        <title>In-depth cultivation of the pig gut microbiome towards novel bacterial diversity and tailored functional studies.</title>
        <authorList>
            <person name="Wylensek D."/>
            <person name="Hitch T.C.A."/>
            <person name="Clavel T."/>
        </authorList>
    </citation>
    <scope>NUCLEOTIDE SEQUENCE [LARGE SCALE GENOMIC DNA]</scope>
    <source>
        <strain evidence="6 7">LKV-178-WT-2A</strain>
    </source>
</reference>
<dbReference type="GO" id="GO:0016787">
    <property type="term" value="F:hydrolase activity"/>
    <property type="evidence" value="ECO:0007669"/>
    <property type="project" value="UniProtKB-KW"/>
</dbReference>
<dbReference type="Gene3D" id="3.60.15.10">
    <property type="entry name" value="Ribonuclease Z/Hydroxyacylglutathione hydrolase-like"/>
    <property type="match status" value="1"/>
</dbReference>
<evidence type="ECO:0000256" key="3">
    <source>
        <dbReference type="ARBA" id="ARBA00022801"/>
    </source>
</evidence>
<dbReference type="AlphaFoldDB" id="A0A7K0KGF1"/>
<evidence type="ECO:0000313" key="7">
    <source>
        <dbReference type="Proteomes" id="UP000438914"/>
    </source>
</evidence>
<dbReference type="Proteomes" id="UP000438914">
    <property type="component" value="Unassembled WGS sequence"/>
</dbReference>
<evidence type="ECO:0000313" key="6">
    <source>
        <dbReference type="EMBL" id="MST84958.1"/>
    </source>
</evidence>